<keyword evidence="4" id="KW-0472">Membrane</keyword>
<dbReference type="RefSeq" id="WP_076453823.1">
    <property type="nucleotide sequence ID" value="NZ_FTOB01000002.1"/>
</dbReference>
<evidence type="ECO:0000313" key="8">
    <source>
        <dbReference type="EMBL" id="SIS46436.1"/>
    </source>
</evidence>
<dbReference type="EMBL" id="FTOB01000002">
    <property type="protein sequence ID" value="SIS46436.1"/>
    <property type="molecule type" value="Genomic_DNA"/>
</dbReference>
<gene>
    <name evidence="8" type="ORF">SAMN05421766_10211</name>
</gene>
<evidence type="ECO:0000259" key="6">
    <source>
        <dbReference type="Pfam" id="PF07980"/>
    </source>
</evidence>
<comment type="similarity">
    <text evidence="2">Belongs to the SusD family.</text>
</comment>
<dbReference type="Gene3D" id="1.25.40.10">
    <property type="entry name" value="Tetratricopeptide repeat domain"/>
    <property type="match status" value="1"/>
</dbReference>
<dbReference type="Gene3D" id="1.25.40.390">
    <property type="match status" value="1"/>
</dbReference>
<dbReference type="InterPro" id="IPR012944">
    <property type="entry name" value="SusD_RagB_dom"/>
</dbReference>
<evidence type="ECO:0000256" key="5">
    <source>
        <dbReference type="ARBA" id="ARBA00023237"/>
    </source>
</evidence>
<keyword evidence="9" id="KW-1185">Reference proteome</keyword>
<accession>A0ABY1KKS0</accession>
<comment type="caution">
    <text evidence="8">The sequence shown here is derived from an EMBL/GenBank/DDBJ whole genome shotgun (WGS) entry which is preliminary data.</text>
</comment>
<feature type="domain" description="SusD-like N-terminal" evidence="7">
    <location>
        <begin position="103"/>
        <end position="243"/>
    </location>
</feature>
<dbReference type="InterPro" id="IPR011990">
    <property type="entry name" value="TPR-like_helical_dom_sf"/>
</dbReference>
<name>A0ABY1KKS0_9FLAO</name>
<reference evidence="8 9" key="1">
    <citation type="submission" date="2017-01" db="EMBL/GenBank/DDBJ databases">
        <authorList>
            <person name="Varghese N."/>
            <person name="Submissions S."/>
        </authorList>
    </citation>
    <scope>NUCLEOTIDE SEQUENCE [LARGE SCALE GENOMIC DNA]</scope>
    <source>
        <strain evidence="8 9">DSM 2061</strain>
    </source>
</reference>
<evidence type="ECO:0000259" key="7">
    <source>
        <dbReference type="Pfam" id="PF14322"/>
    </source>
</evidence>
<evidence type="ECO:0000256" key="1">
    <source>
        <dbReference type="ARBA" id="ARBA00004442"/>
    </source>
</evidence>
<dbReference type="Proteomes" id="UP000185728">
    <property type="component" value="Unassembled WGS sequence"/>
</dbReference>
<comment type="subcellular location">
    <subcellularLocation>
        <location evidence="1">Cell outer membrane</location>
    </subcellularLocation>
</comment>
<proteinExistence type="inferred from homology"/>
<dbReference type="Gene3D" id="1.10.3780.10">
    <property type="entry name" value="SusD-like"/>
    <property type="match status" value="1"/>
</dbReference>
<feature type="domain" description="RagB/SusD" evidence="6">
    <location>
        <begin position="288"/>
        <end position="574"/>
    </location>
</feature>
<dbReference type="PROSITE" id="PS51257">
    <property type="entry name" value="PROKAR_LIPOPROTEIN"/>
    <property type="match status" value="1"/>
</dbReference>
<evidence type="ECO:0000256" key="2">
    <source>
        <dbReference type="ARBA" id="ARBA00006275"/>
    </source>
</evidence>
<dbReference type="Pfam" id="PF07980">
    <property type="entry name" value="SusD_RagB"/>
    <property type="match status" value="1"/>
</dbReference>
<evidence type="ECO:0000256" key="4">
    <source>
        <dbReference type="ARBA" id="ARBA00023136"/>
    </source>
</evidence>
<organism evidence="8 9">
    <name type="scientific">Zobellia uliginosa</name>
    <dbReference type="NCBI Taxonomy" id="143224"/>
    <lineage>
        <taxon>Bacteria</taxon>
        <taxon>Pseudomonadati</taxon>
        <taxon>Bacteroidota</taxon>
        <taxon>Flavobacteriia</taxon>
        <taxon>Flavobacteriales</taxon>
        <taxon>Flavobacteriaceae</taxon>
        <taxon>Zobellia</taxon>
    </lineage>
</organism>
<evidence type="ECO:0000313" key="9">
    <source>
        <dbReference type="Proteomes" id="UP000185728"/>
    </source>
</evidence>
<dbReference type="SUPFAM" id="SSF48452">
    <property type="entry name" value="TPR-like"/>
    <property type="match status" value="1"/>
</dbReference>
<sequence length="575" mass="66624">MKRFNIYLKITFLSFFLFSSCEELDLQPIDSTLLIEDEVYSTYDGYVGMLAKCYASFVLQGQGDGDVDISRDGGRSTFNRALFYLQECPTDEVLFHSSSGNGTWTLISMNWNPGTEVVGNMYYRLWISIAFCNEFLRKTEQNVMERYGVYNEAKDEVGYWRAEARFLRAYCYYLLCDLYGSVGWIDESSPNGAYPVQKTRTEIFKYVESELLDIEDDLMPADKKVFGRVNQVAAWFALSRLYLNGEVYTKESYYDEAYRYAKKVIEDPNYALAPNYIENFLKDNDTSPEIIWAQPHDDTNSQSHGGTNFLIKYSSHKFMINQGLELGITSDAPWNINGRLKTNLIDKFDIEDQTYDPLDTWCDKKKDKRALFYGGPLTGDQSKNPVVPHQKETWRENEPFEKNITLGYTFTKWRNVTKDRATGEDQREQYVSIAFPMFRKADAYLMAAEAILRGGSGSRAEALSFVNEVRHRAYNSGNYISDRNVADGSITDSQLDLDFILDERARELWTESIRRTDLIRFNKFTKGYNWDWKGQDTSGNTNHEGKDVDDKYNLYPIPQDEILYNPNLTQNPNYL</sequence>
<keyword evidence="3" id="KW-0732">Signal</keyword>
<dbReference type="InterPro" id="IPR033985">
    <property type="entry name" value="SusD-like_N"/>
</dbReference>
<evidence type="ECO:0000256" key="3">
    <source>
        <dbReference type="ARBA" id="ARBA00022729"/>
    </source>
</evidence>
<keyword evidence="5" id="KW-0998">Cell outer membrane</keyword>
<dbReference type="Pfam" id="PF14322">
    <property type="entry name" value="SusD-like_3"/>
    <property type="match status" value="1"/>
</dbReference>
<protein>
    <submittedName>
        <fullName evidence="8">Starch-binding associating with outer membrane</fullName>
    </submittedName>
</protein>